<dbReference type="Pfam" id="PF00672">
    <property type="entry name" value="HAMP"/>
    <property type="match status" value="1"/>
</dbReference>
<dbReference type="InterPro" id="IPR003660">
    <property type="entry name" value="HAMP_dom"/>
</dbReference>
<dbReference type="InterPro" id="IPR004089">
    <property type="entry name" value="MCPsignal_dom"/>
</dbReference>
<feature type="compositionally biased region" description="Polar residues" evidence="13">
    <location>
        <begin position="556"/>
        <end position="570"/>
    </location>
</feature>
<evidence type="ECO:0000256" key="12">
    <source>
        <dbReference type="SAM" id="Coils"/>
    </source>
</evidence>
<evidence type="ECO:0000259" key="16">
    <source>
        <dbReference type="PROSITE" id="PS50885"/>
    </source>
</evidence>
<keyword evidence="4" id="KW-0145">Chemotaxis</keyword>
<evidence type="ECO:0000256" key="11">
    <source>
        <dbReference type="PROSITE-ProRule" id="PRU00284"/>
    </source>
</evidence>
<dbReference type="InterPro" id="IPR004090">
    <property type="entry name" value="Chemotax_Me-accpt_rcpt"/>
</dbReference>
<keyword evidence="9 11" id="KW-0807">Transducer</keyword>
<evidence type="ECO:0000256" key="5">
    <source>
        <dbReference type="ARBA" id="ARBA00022519"/>
    </source>
</evidence>
<reference evidence="17 18" key="1">
    <citation type="submission" date="2020-04" db="EMBL/GenBank/DDBJ databases">
        <title>Complete genome of a Psychrophilic, Marine, Gas Vacuolate Bacterium Polaromonas vacuolata KCTC 22033T.</title>
        <authorList>
            <person name="Hwang K."/>
            <person name="Kim K.M."/>
        </authorList>
    </citation>
    <scope>NUCLEOTIDE SEQUENCE [LARGE SCALE GENOMIC DNA]</scope>
    <source>
        <strain evidence="17 18">KCTC 22033</strain>
    </source>
</reference>
<keyword evidence="5" id="KW-0997">Cell inner membrane</keyword>
<dbReference type="CDD" id="cd06225">
    <property type="entry name" value="HAMP"/>
    <property type="match status" value="1"/>
</dbReference>
<evidence type="ECO:0000256" key="13">
    <source>
        <dbReference type="SAM" id="MobiDB-lite"/>
    </source>
</evidence>
<feature type="coiled-coil region" evidence="12">
    <location>
        <begin position="285"/>
        <end position="322"/>
    </location>
</feature>
<keyword evidence="8 14" id="KW-0472">Membrane</keyword>
<feature type="domain" description="HAMP" evidence="16">
    <location>
        <begin position="209"/>
        <end position="261"/>
    </location>
</feature>
<dbReference type="GO" id="GO:0006935">
    <property type="term" value="P:chemotaxis"/>
    <property type="evidence" value="ECO:0007669"/>
    <property type="project" value="UniProtKB-KW"/>
</dbReference>
<dbReference type="InterPro" id="IPR003122">
    <property type="entry name" value="Tar_rcpt_lig-bd"/>
</dbReference>
<feature type="region of interest" description="Disordered" evidence="13">
    <location>
        <begin position="518"/>
        <end position="570"/>
    </location>
</feature>
<dbReference type="GO" id="GO:0005886">
    <property type="term" value="C:plasma membrane"/>
    <property type="evidence" value="ECO:0007669"/>
    <property type="project" value="UniProtKB-SubCell"/>
</dbReference>
<evidence type="ECO:0000256" key="1">
    <source>
        <dbReference type="ARBA" id="ARBA00004429"/>
    </source>
</evidence>
<feature type="domain" description="Methyl-accepting transducer" evidence="15">
    <location>
        <begin position="266"/>
        <end position="495"/>
    </location>
</feature>
<dbReference type="Gene3D" id="1.10.287.950">
    <property type="entry name" value="Methyl-accepting chemotaxis protein"/>
    <property type="match status" value="1"/>
</dbReference>
<feature type="coiled-coil region" evidence="12">
    <location>
        <begin position="466"/>
        <end position="504"/>
    </location>
</feature>
<dbReference type="FunFam" id="1.10.287.950:FF:000001">
    <property type="entry name" value="Methyl-accepting chemotaxis sensory transducer"/>
    <property type="match status" value="1"/>
</dbReference>
<dbReference type="PANTHER" id="PTHR43531:SF14">
    <property type="entry name" value="METHYL-ACCEPTING CHEMOTAXIS PROTEIN I-RELATED"/>
    <property type="match status" value="1"/>
</dbReference>
<organism evidence="17 18">
    <name type="scientific">Polaromonas vacuolata</name>
    <dbReference type="NCBI Taxonomy" id="37448"/>
    <lineage>
        <taxon>Bacteria</taxon>
        <taxon>Pseudomonadati</taxon>
        <taxon>Pseudomonadota</taxon>
        <taxon>Betaproteobacteria</taxon>
        <taxon>Burkholderiales</taxon>
        <taxon>Comamonadaceae</taxon>
        <taxon>Polaromonas</taxon>
    </lineage>
</organism>
<dbReference type="SUPFAM" id="SSF58104">
    <property type="entry name" value="Methyl-accepting chemotaxis protein (MCP) signaling domain"/>
    <property type="match status" value="1"/>
</dbReference>
<keyword evidence="7 14" id="KW-1133">Transmembrane helix</keyword>
<dbReference type="SMART" id="SM00304">
    <property type="entry name" value="HAMP"/>
    <property type="match status" value="1"/>
</dbReference>
<evidence type="ECO:0000256" key="14">
    <source>
        <dbReference type="SAM" id="Phobius"/>
    </source>
</evidence>
<gene>
    <name evidence="17" type="primary">tsr</name>
    <name evidence="17" type="ORF">HC248_00406</name>
</gene>
<keyword evidence="18" id="KW-1185">Reference proteome</keyword>
<dbReference type="PROSITE" id="PS50111">
    <property type="entry name" value="CHEMOTAXIS_TRANSDUC_2"/>
    <property type="match status" value="1"/>
</dbReference>
<keyword evidence="3" id="KW-0488">Methylation</keyword>
<evidence type="ECO:0000256" key="6">
    <source>
        <dbReference type="ARBA" id="ARBA00022692"/>
    </source>
</evidence>
<evidence type="ECO:0000313" key="17">
    <source>
        <dbReference type="EMBL" id="QJC55143.1"/>
    </source>
</evidence>
<evidence type="ECO:0000256" key="8">
    <source>
        <dbReference type="ARBA" id="ARBA00023136"/>
    </source>
</evidence>
<keyword evidence="12" id="KW-0175">Coiled coil</keyword>
<feature type="compositionally biased region" description="Polar residues" evidence="13">
    <location>
        <begin position="524"/>
        <end position="534"/>
    </location>
</feature>
<feature type="transmembrane region" description="Helical" evidence="14">
    <location>
        <begin position="187"/>
        <end position="208"/>
    </location>
</feature>
<keyword evidence="2" id="KW-1003">Cell membrane</keyword>
<comment type="similarity">
    <text evidence="10">Belongs to the methyl-accepting chemotaxis (MCP) protein family.</text>
</comment>
<evidence type="ECO:0000256" key="3">
    <source>
        <dbReference type="ARBA" id="ARBA00022481"/>
    </source>
</evidence>
<evidence type="ECO:0000256" key="4">
    <source>
        <dbReference type="ARBA" id="ARBA00022500"/>
    </source>
</evidence>
<evidence type="ECO:0000256" key="7">
    <source>
        <dbReference type="ARBA" id="ARBA00022989"/>
    </source>
</evidence>
<dbReference type="GO" id="GO:0004888">
    <property type="term" value="F:transmembrane signaling receptor activity"/>
    <property type="evidence" value="ECO:0007669"/>
    <property type="project" value="InterPro"/>
</dbReference>
<dbReference type="EMBL" id="CP051461">
    <property type="protein sequence ID" value="QJC55143.1"/>
    <property type="molecule type" value="Genomic_DNA"/>
</dbReference>
<dbReference type="Pfam" id="PF02203">
    <property type="entry name" value="TarH"/>
    <property type="match status" value="1"/>
</dbReference>
<evidence type="ECO:0000313" key="18">
    <source>
        <dbReference type="Proteomes" id="UP000502041"/>
    </source>
</evidence>
<dbReference type="RefSeq" id="WP_168921054.1">
    <property type="nucleotide sequence ID" value="NZ_CP051461.1"/>
</dbReference>
<evidence type="ECO:0000256" key="2">
    <source>
        <dbReference type="ARBA" id="ARBA00022475"/>
    </source>
</evidence>
<dbReference type="PRINTS" id="PR00260">
    <property type="entry name" value="CHEMTRNSDUCR"/>
</dbReference>
<dbReference type="InterPro" id="IPR051310">
    <property type="entry name" value="MCP_chemotaxis"/>
</dbReference>
<feature type="transmembrane region" description="Helical" evidence="14">
    <location>
        <begin position="12"/>
        <end position="32"/>
    </location>
</feature>
<keyword evidence="6 14" id="KW-0812">Transmembrane</keyword>
<protein>
    <submittedName>
        <fullName evidence="17">Methyl-accepting chemotaxis protein I</fullName>
    </submittedName>
</protein>
<accession>A0A6H2H5R3</accession>
<dbReference type="CDD" id="cd11386">
    <property type="entry name" value="MCP_signal"/>
    <property type="match status" value="1"/>
</dbReference>
<dbReference type="Pfam" id="PF00015">
    <property type="entry name" value="MCPsignal"/>
    <property type="match status" value="1"/>
</dbReference>
<evidence type="ECO:0000256" key="9">
    <source>
        <dbReference type="ARBA" id="ARBA00023224"/>
    </source>
</evidence>
<dbReference type="AlphaFoldDB" id="A0A6H2H5R3"/>
<dbReference type="KEGG" id="pvac:HC248_00406"/>
<evidence type="ECO:0000259" key="15">
    <source>
        <dbReference type="PROSITE" id="PS50111"/>
    </source>
</evidence>
<dbReference type="PROSITE" id="PS50885">
    <property type="entry name" value="HAMP"/>
    <property type="match status" value="1"/>
</dbReference>
<proteinExistence type="inferred from homology"/>
<dbReference type="GO" id="GO:0007165">
    <property type="term" value="P:signal transduction"/>
    <property type="evidence" value="ECO:0007669"/>
    <property type="project" value="UniProtKB-KW"/>
</dbReference>
<comment type="subcellular location">
    <subcellularLocation>
        <location evidence="1">Cell inner membrane</location>
        <topology evidence="1">Multi-pass membrane protein</topology>
    </subcellularLocation>
</comment>
<dbReference type="PANTHER" id="PTHR43531">
    <property type="entry name" value="PROTEIN ICFG"/>
    <property type="match status" value="1"/>
</dbReference>
<evidence type="ECO:0000256" key="10">
    <source>
        <dbReference type="ARBA" id="ARBA00029447"/>
    </source>
</evidence>
<sequence>MSHLKISTRLMLLILSLSALLVLIGGVGLYGIHQSNESLRTVYEDRTVALGQLAEIDSLLLSNQLVLGESLVELADASKNADRIGANVLRVNNLLDDLQRKTLTAQESLLTKKFTLDYIRYRQEGSSLAVAALRGSNFERARQLVTQTMPPLFMPVREGVVALSKLQMSVAKSEYESAQTQFKNLRAAATLAVVAGVLFALLCGLALIRGISRALKAALEATKAVTDGDLSRPIRLHGNDEISALLVSLTAMQSGLSGIVGQVRQGTDNIATASAEIAAGNQDLSSRTEQQASSLEETAASMEELTSTVKQNAENAQQANQLAAAASSAAVRGGTVVAQVVGTMSAINTSSRKIVDIIGVIDGIAFQTNILALNAAVEAARAGEQGRGFAVVAAEVRSLAQRSAAAAKEIKTLIGASVESVEEGGRQVAEAGLTMNEIVDSAKRVTDIMAEISAASQEQTEGIGQVNQAISQMDQVTQQNAALVEQAAAAAASLQSEAEALSQLVSVFKINDQPADKNAGYKHQSASAARSSTVPAAPTQPPAARDGIAAPLKKQLATSPVTANNDWETF</sequence>
<dbReference type="SMART" id="SM00283">
    <property type="entry name" value="MA"/>
    <property type="match status" value="1"/>
</dbReference>
<dbReference type="Proteomes" id="UP000502041">
    <property type="component" value="Chromosome"/>
</dbReference>
<name>A0A6H2H5R3_9BURK</name>